<accession>A0A484I8E7</accession>
<proteinExistence type="predicted"/>
<evidence type="ECO:0000313" key="1">
    <source>
        <dbReference type="EMBL" id="VFJ14031.1"/>
    </source>
</evidence>
<organism evidence="1 2">
    <name type="scientific">Candidatus Nitrosocosmicus franklandianus</name>
    <dbReference type="NCBI Taxonomy" id="1798806"/>
    <lineage>
        <taxon>Archaea</taxon>
        <taxon>Nitrososphaerota</taxon>
        <taxon>Nitrososphaeria</taxon>
        <taxon>Nitrososphaerales</taxon>
        <taxon>Nitrososphaeraceae</taxon>
        <taxon>Candidatus Nitrosocosmicus</taxon>
    </lineage>
</organism>
<reference evidence="1 2" key="1">
    <citation type="submission" date="2019-02" db="EMBL/GenBank/DDBJ databases">
        <authorList>
            <person name="Lehtovirta-Morley E L."/>
        </authorList>
    </citation>
    <scope>NUCLEOTIDE SEQUENCE [LARGE SCALE GENOMIC DNA]</scope>
    <source>
        <strain evidence="1">NFRAN1</strain>
    </source>
</reference>
<name>A0A484I8E7_9ARCH</name>
<keyword evidence="2" id="KW-1185">Reference proteome</keyword>
<gene>
    <name evidence="1" type="ORF">NFRAN_1709</name>
</gene>
<dbReference type="KEGG" id="nfn:NFRAN_1709"/>
<dbReference type="AlphaFoldDB" id="A0A484I8E7"/>
<evidence type="ECO:0000313" key="2">
    <source>
        <dbReference type="Proteomes" id="UP000294299"/>
    </source>
</evidence>
<dbReference type="Proteomes" id="UP000294299">
    <property type="component" value="Chromosome NFRAN"/>
</dbReference>
<protein>
    <submittedName>
        <fullName evidence="1">Uncharacterized protein</fullName>
    </submittedName>
</protein>
<dbReference type="EMBL" id="LR216287">
    <property type="protein sequence ID" value="VFJ14031.1"/>
    <property type="molecule type" value="Genomic_DNA"/>
</dbReference>
<sequence>MFKIFSKIHLEVEGIKSVKLSSVVYKLINEIKMSFSDIDRTKPNRRDQ</sequence>